<dbReference type="InterPro" id="IPR006584">
    <property type="entry name" value="Cellulose-bd_IV"/>
</dbReference>
<name>A0A4R0N1I7_9SPHI</name>
<proteinExistence type="inferred from homology"/>
<evidence type="ECO:0000256" key="4">
    <source>
        <dbReference type="ARBA" id="ARBA00022801"/>
    </source>
</evidence>
<dbReference type="InterPro" id="IPR007110">
    <property type="entry name" value="Ig-like_dom"/>
</dbReference>
<feature type="active site" description="Proton acceptor" evidence="7">
    <location>
        <position position="55"/>
    </location>
</feature>
<dbReference type="SUPFAM" id="SSF75005">
    <property type="entry name" value="Arabinanase/levansucrase/invertase"/>
    <property type="match status" value="1"/>
</dbReference>
<protein>
    <submittedName>
        <fullName evidence="12">Carbohydrate-binding protein</fullName>
    </submittedName>
</protein>
<dbReference type="Proteomes" id="UP000292884">
    <property type="component" value="Unassembled WGS sequence"/>
</dbReference>
<evidence type="ECO:0000313" key="13">
    <source>
        <dbReference type="Proteomes" id="UP000292884"/>
    </source>
</evidence>
<dbReference type="EMBL" id="SJSK01000001">
    <property type="protein sequence ID" value="TCC93649.1"/>
    <property type="molecule type" value="Genomic_DNA"/>
</dbReference>
<comment type="caution">
    <text evidence="12">The sequence shown here is derived from an EMBL/GenBank/DDBJ whole genome shotgun (WGS) entry which is preliminary data.</text>
</comment>
<dbReference type="InterPro" id="IPR005084">
    <property type="entry name" value="CBM6"/>
</dbReference>
<evidence type="ECO:0000256" key="2">
    <source>
        <dbReference type="ARBA" id="ARBA00022651"/>
    </source>
</evidence>
<dbReference type="Pfam" id="PF04616">
    <property type="entry name" value="Glyco_hydro_43"/>
    <property type="match status" value="1"/>
</dbReference>
<evidence type="ECO:0000256" key="7">
    <source>
        <dbReference type="PIRSR" id="PIRSR606710-1"/>
    </source>
</evidence>
<keyword evidence="5" id="KW-0119">Carbohydrate metabolism</keyword>
<dbReference type="OrthoDB" id="9803461at2"/>
<keyword evidence="13" id="KW-1185">Reference proteome</keyword>
<dbReference type="AlphaFoldDB" id="A0A4R0N1I7"/>
<evidence type="ECO:0000256" key="3">
    <source>
        <dbReference type="ARBA" id="ARBA00022729"/>
    </source>
</evidence>
<evidence type="ECO:0000256" key="5">
    <source>
        <dbReference type="ARBA" id="ARBA00023277"/>
    </source>
</evidence>
<dbReference type="InterPro" id="IPR006710">
    <property type="entry name" value="Glyco_hydro_43"/>
</dbReference>
<organism evidence="12 13">
    <name type="scientific">Pedobacter frigiditerrae</name>
    <dbReference type="NCBI Taxonomy" id="2530452"/>
    <lineage>
        <taxon>Bacteria</taxon>
        <taxon>Pseudomonadati</taxon>
        <taxon>Bacteroidota</taxon>
        <taxon>Sphingobacteriia</taxon>
        <taxon>Sphingobacteriales</taxon>
        <taxon>Sphingobacteriaceae</taxon>
        <taxon>Pedobacter</taxon>
    </lineage>
</organism>
<dbReference type="CDD" id="cd09003">
    <property type="entry name" value="GH43_XynD-like"/>
    <property type="match status" value="1"/>
</dbReference>
<gene>
    <name evidence="12" type="ORF">EZ428_02440</name>
</gene>
<keyword evidence="2" id="KW-0858">Xylan degradation</keyword>
<dbReference type="GO" id="GO:0004553">
    <property type="term" value="F:hydrolase activity, hydrolyzing O-glycosyl compounds"/>
    <property type="evidence" value="ECO:0007669"/>
    <property type="project" value="InterPro"/>
</dbReference>
<feature type="domain" description="CBM6" evidence="11">
    <location>
        <begin position="330"/>
        <end position="454"/>
    </location>
</feature>
<feature type="site" description="Important for catalytic activity, responsible for pKa modulation of the active site Glu and correct orientation of both the proton donor and substrate" evidence="8">
    <location>
        <position position="160"/>
    </location>
</feature>
<dbReference type="InterPro" id="IPR008979">
    <property type="entry name" value="Galactose-bd-like_sf"/>
</dbReference>
<keyword evidence="4 9" id="KW-0378">Hydrolase</keyword>
<dbReference type="PANTHER" id="PTHR43772:SF2">
    <property type="entry name" value="PUTATIVE (AFU_ORTHOLOGUE AFUA_2G04480)-RELATED"/>
    <property type="match status" value="1"/>
</dbReference>
<sequence length="456" mass="50169">MNIKAIFTILIFSLSLCIIKPSYADDVIVGYRHLADPGTLVYNGRIYLYASNDDDNTSEKNSGYKMKSIVCVSSSDMKNWTDHGVVFEAPRDVAWAGRTWAPAAVARDGKIFLYFGNGGNGIGVATSTSPTGPFKDPIGKKLVETQTPGVLPAPNMWLFDPMTFIDDDGQAYMYFGGNGDSNVRVIKLNKDMISTDGPAISITAPAFFEASWMHKRNGIYYFSYSTNPRAQMRIDYMTSKSPTSGFTYAGIVAAQPPKNNNNNHQGIFEFKGEWYHVYHNRKVAYALGIPTEFKRNLAIEKLNYKADGTIEQVTYTEDGISQVNGLNPYERVEAETMYTQQGVKTEACSNGGLNVTHVKNGDWIKIKGVDFGKKGAKKFSTSIASTGSNNTVELRLGSPTGKIVGKMAVPNTSNGQTWKTVSCKVDGAIGLQDLFITIKGSETPEVNMDWWEFSAK</sequence>
<keyword evidence="2" id="KW-0624">Polysaccharide degradation</keyword>
<dbReference type="GO" id="GO:0045493">
    <property type="term" value="P:xylan catabolic process"/>
    <property type="evidence" value="ECO:0007669"/>
    <property type="project" value="UniProtKB-KW"/>
</dbReference>
<evidence type="ECO:0000256" key="9">
    <source>
        <dbReference type="RuleBase" id="RU361187"/>
    </source>
</evidence>
<feature type="active site" description="Proton donor" evidence="7">
    <location>
        <position position="209"/>
    </location>
</feature>
<dbReference type="Gene3D" id="2.115.10.20">
    <property type="entry name" value="Glycosyl hydrolase domain, family 43"/>
    <property type="match status" value="1"/>
</dbReference>
<dbReference type="InterPro" id="IPR052176">
    <property type="entry name" value="Glycosyl_Hydrlase_43_Enz"/>
</dbReference>
<dbReference type="PROSITE" id="PS50835">
    <property type="entry name" value="IG_LIKE"/>
    <property type="match status" value="1"/>
</dbReference>
<evidence type="ECO:0000256" key="1">
    <source>
        <dbReference type="ARBA" id="ARBA00009865"/>
    </source>
</evidence>
<evidence type="ECO:0000259" key="10">
    <source>
        <dbReference type="PROSITE" id="PS50835"/>
    </source>
</evidence>
<feature type="domain" description="Ig-like" evidence="10">
    <location>
        <begin position="399"/>
        <end position="456"/>
    </location>
</feature>
<dbReference type="Pfam" id="PF03422">
    <property type="entry name" value="CBM_6"/>
    <property type="match status" value="1"/>
</dbReference>
<dbReference type="GO" id="GO:0030246">
    <property type="term" value="F:carbohydrate binding"/>
    <property type="evidence" value="ECO:0007669"/>
    <property type="project" value="InterPro"/>
</dbReference>
<accession>A0A4R0N1I7</accession>
<keyword evidence="3" id="KW-0732">Signal</keyword>
<dbReference type="InterPro" id="IPR023296">
    <property type="entry name" value="Glyco_hydro_beta-prop_sf"/>
</dbReference>
<dbReference type="RefSeq" id="WP_131551515.1">
    <property type="nucleotide sequence ID" value="NZ_SJSK01000001.1"/>
</dbReference>
<dbReference type="PROSITE" id="PS51175">
    <property type="entry name" value="CBM6"/>
    <property type="match status" value="1"/>
</dbReference>
<comment type="similarity">
    <text evidence="1 9">Belongs to the glycosyl hydrolase 43 family.</text>
</comment>
<evidence type="ECO:0000256" key="6">
    <source>
        <dbReference type="ARBA" id="ARBA00023295"/>
    </source>
</evidence>
<dbReference type="CDD" id="cd04084">
    <property type="entry name" value="CBM6_xylanase-like"/>
    <property type="match status" value="1"/>
</dbReference>
<evidence type="ECO:0000256" key="8">
    <source>
        <dbReference type="PIRSR" id="PIRSR606710-2"/>
    </source>
</evidence>
<keyword evidence="6 9" id="KW-0326">Glycosidase</keyword>
<dbReference type="PANTHER" id="PTHR43772">
    <property type="entry name" value="ENDO-1,4-BETA-XYLANASE"/>
    <property type="match status" value="1"/>
</dbReference>
<evidence type="ECO:0000259" key="11">
    <source>
        <dbReference type="PROSITE" id="PS51175"/>
    </source>
</evidence>
<evidence type="ECO:0000313" key="12">
    <source>
        <dbReference type="EMBL" id="TCC93649.1"/>
    </source>
</evidence>
<reference evidence="12 13" key="1">
    <citation type="submission" date="2019-02" db="EMBL/GenBank/DDBJ databases">
        <title>Pedobacter sp. RP-1-13 sp. nov., isolated from Arctic soil.</title>
        <authorList>
            <person name="Dahal R.H."/>
        </authorList>
    </citation>
    <scope>NUCLEOTIDE SEQUENCE [LARGE SCALE GENOMIC DNA]</scope>
    <source>
        <strain evidence="12 13">RP-1-13</strain>
    </source>
</reference>
<dbReference type="SUPFAM" id="SSF49785">
    <property type="entry name" value="Galactose-binding domain-like"/>
    <property type="match status" value="1"/>
</dbReference>
<dbReference type="Gene3D" id="2.60.120.260">
    <property type="entry name" value="Galactose-binding domain-like"/>
    <property type="match status" value="1"/>
</dbReference>
<dbReference type="SMART" id="SM00606">
    <property type="entry name" value="CBD_IV"/>
    <property type="match status" value="1"/>
</dbReference>